<dbReference type="EMBL" id="FXTT01000003">
    <property type="protein sequence ID" value="SMP26850.1"/>
    <property type="molecule type" value="Genomic_DNA"/>
</dbReference>
<dbReference type="GO" id="GO:0005524">
    <property type="term" value="F:ATP binding"/>
    <property type="evidence" value="ECO:0007669"/>
    <property type="project" value="UniProtKB-KW"/>
</dbReference>
<evidence type="ECO:0000256" key="4">
    <source>
        <dbReference type="ARBA" id="ARBA00022840"/>
    </source>
</evidence>
<dbReference type="PANTHER" id="PTHR42794:SF1">
    <property type="entry name" value="HEMIN IMPORT ATP-BINDING PROTEIN HMUV"/>
    <property type="match status" value="1"/>
</dbReference>
<dbReference type="CDD" id="cd03214">
    <property type="entry name" value="ABC_Iron-Siderophores_B12_Hemin"/>
    <property type="match status" value="1"/>
</dbReference>
<reference evidence="8 9" key="1">
    <citation type="submission" date="2017-05" db="EMBL/GenBank/DDBJ databases">
        <authorList>
            <person name="Varghese N."/>
            <person name="Submissions S."/>
        </authorList>
    </citation>
    <scope>NUCLEOTIDE SEQUENCE [LARGE SCALE GENOMIC DNA]</scope>
    <source>
        <strain evidence="8 9">DSM 15949</strain>
    </source>
</reference>
<comment type="caution">
    <text evidence="8">The sequence shown here is derived from an EMBL/GenBank/DDBJ whole genome shotgun (WGS) entry which is preliminary data.</text>
</comment>
<dbReference type="SUPFAM" id="SSF52540">
    <property type="entry name" value="P-loop containing nucleoside triphosphate hydrolases"/>
    <property type="match status" value="1"/>
</dbReference>
<dbReference type="NCBIfam" id="NF010068">
    <property type="entry name" value="PRK13548.1"/>
    <property type="match status" value="1"/>
</dbReference>
<evidence type="ECO:0000256" key="2">
    <source>
        <dbReference type="ARBA" id="ARBA00022448"/>
    </source>
</evidence>
<evidence type="ECO:0000256" key="1">
    <source>
        <dbReference type="ARBA" id="ARBA00005417"/>
    </source>
</evidence>
<organism evidence="8 9">
    <name type="scientific">Roseibium denhamense</name>
    <dbReference type="NCBI Taxonomy" id="76305"/>
    <lineage>
        <taxon>Bacteria</taxon>
        <taxon>Pseudomonadati</taxon>
        <taxon>Pseudomonadota</taxon>
        <taxon>Alphaproteobacteria</taxon>
        <taxon>Hyphomicrobiales</taxon>
        <taxon>Stappiaceae</taxon>
        <taxon>Roseibium</taxon>
    </lineage>
</organism>
<dbReference type="Proteomes" id="UP001157914">
    <property type="component" value="Unassembled WGS sequence"/>
</dbReference>
<dbReference type="Pfam" id="PF00005">
    <property type="entry name" value="ABC_tran"/>
    <property type="match status" value="1"/>
</dbReference>
<name>A0ABY1P5Q5_9HYPH</name>
<dbReference type="Gene3D" id="3.40.50.300">
    <property type="entry name" value="P-loop containing nucleotide triphosphate hydrolases"/>
    <property type="match status" value="1"/>
</dbReference>
<dbReference type="PROSITE" id="PS00211">
    <property type="entry name" value="ABC_TRANSPORTER_1"/>
    <property type="match status" value="1"/>
</dbReference>
<dbReference type="InterPro" id="IPR003439">
    <property type="entry name" value="ABC_transporter-like_ATP-bd"/>
</dbReference>
<keyword evidence="5" id="KW-1278">Translocase</keyword>
<dbReference type="PANTHER" id="PTHR42794">
    <property type="entry name" value="HEMIN IMPORT ATP-BINDING PROTEIN HMUV"/>
    <property type="match status" value="1"/>
</dbReference>
<dbReference type="InterPro" id="IPR017871">
    <property type="entry name" value="ABC_transporter-like_CS"/>
</dbReference>
<keyword evidence="2" id="KW-0813">Transport</keyword>
<evidence type="ECO:0000256" key="6">
    <source>
        <dbReference type="ARBA" id="ARBA00037066"/>
    </source>
</evidence>
<keyword evidence="9" id="KW-1185">Reference proteome</keyword>
<dbReference type="SMART" id="SM00382">
    <property type="entry name" value="AAA"/>
    <property type="match status" value="1"/>
</dbReference>
<dbReference type="RefSeq" id="WP_155192746.1">
    <property type="nucleotide sequence ID" value="NZ_BAAAEA010000002.1"/>
</dbReference>
<proteinExistence type="inferred from homology"/>
<evidence type="ECO:0000256" key="3">
    <source>
        <dbReference type="ARBA" id="ARBA00022741"/>
    </source>
</evidence>
<dbReference type="PROSITE" id="PS50893">
    <property type="entry name" value="ABC_TRANSPORTER_2"/>
    <property type="match status" value="1"/>
</dbReference>
<gene>
    <name evidence="8" type="ORF">SAMN06265374_2814</name>
</gene>
<keyword evidence="4 8" id="KW-0067">ATP-binding</keyword>
<evidence type="ECO:0000259" key="7">
    <source>
        <dbReference type="PROSITE" id="PS50893"/>
    </source>
</evidence>
<comment type="function">
    <text evidence="6">Part of the ABC transporter complex HmuTUV involved in hemin import. Responsible for energy coupling to the transport system.</text>
</comment>
<sequence>MTALARSHETPVCEDPASRFLSVGDVSVSIGRAGIVRSVSFTAQAGELLAIIGPSGSGKTTLLKAITGERSYSGRIELAGRDVRATSPEDQAEIRGVLPQASHLSFPLTVAEVIGLGLLDLRAGRPARAGRIADALHKVGLSGFEGRTYQDLSGGEQQRVQLARVLCQVWEPVSKDGVPRWLFLDEPVSSLDIKHQYQIMALAADYARRGGGVVSVMHDLNLTARFADKVAIMKQGRLLDHGPVENMLESRKLSETFEAELDVIRSGDSIHVLCRE</sequence>
<evidence type="ECO:0000256" key="5">
    <source>
        <dbReference type="ARBA" id="ARBA00022967"/>
    </source>
</evidence>
<dbReference type="InterPro" id="IPR003593">
    <property type="entry name" value="AAA+_ATPase"/>
</dbReference>
<dbReference type="InterPro" id="IPR027417">
    <property type="entry name" value="P-loop_NTPase"/>
</dbReference>
<evidence type="ECO:0000313" key="8">
    <source>
        <dbReference type="EMBL" id="SMP26850.1"/>
    </source>
</evidence>
<keyword evidence="3" id="KW-0547">Nucleotide-binding</keyword>
<feature type="domain" description="ABC transporter" evidence="7">
    <location>
        <begin position="21"/>
        <end position="260"/>
    </location>
</feature>
<evidence type="ECO:0000313" key="9">
    <source>
        <dbReference type="Proteomes" id="UP001157914"/>
    </source>
</evidence>
<protein>
    <submittedName>
        <fullName evidence="8">Iron complex transport system ATP-binding protein</fullName>
    </submittedName>
</protein>
<comment type="similarity">
    <text evidence="1">Belongs to the ABC transporter superfamily.</text>
</comment>
<accession>A0ABY1P5Q5</accession>